<gene>
    <name evidence="2" type="ORF">CWR48_04955</name>
</gene>
<keyword evidence="3" id="KW-1185">Reference proteome</keyword>
<name>A0A3D8PVC6_9BACI</name>
<dbReference type="AlphaFoldDB" id="A0A3D8PVC6"/>
<dbReference type="Proteomes" id="UP000257143">
    <property type="component" value="Unassembled WGS sequence"/>
</dbReference>
<feature type="region of interest" description="Disordered" evidence="1">
    <location>
        <begin position="1"/>
        <end position="22"/>
    </location>
</feature>
<protein>
    <submittedName>
        <fullName evidence="2">Uncharacterized protein</fullName>
    </submittedName>
</protein>
<evidence type="ECO:0000313" key="2">
    <source>
        <dbReference type="EMBL" id="RDW20076.1"/>
    </source>
</evidence>
<proteinExistence type="predicted"/>
<sequence length="64" mass="7327">MDGQSTDRNHNKSQAKNRDGLYRGAMMELNEEELDLNNPFRLTETEAKKIALNARHTSGARRKP</sequence>
<accession>A0A3D8PVC6</accession>
<reference evidence="3" key="1">
    <citation type="submission" date="2017-11" db="EMBL/GenBank/DDBJ databases">
        <authorList>
            <person name="Zhu W."/>
        </authorList>
    </citation>
    <scope>NUCLEOTIDE SEQUENCE [LARGE SCALE GENOMIC DNA]</scope>
    <source>
        <strain evidence="3">CAU 1183</strain>
    </source>
</reference>
<organism evidence="2 3">
    <name type="scientific">Oceanobacillus arenosus</name>
    <dbReference type="NCBI Taxonomy" id="1229153"/>
    <lineage>
        <taxon>Bacteria</taxon>
        <taxon>Bacillati</taxon>
        <taxon>Bacillota</taxon>
        <taxon>Bacilli</taxon>
        <taxon>Bacillales</taxon>
        <taxon>Bacillaceae</taxon>
        <taxon>Oceanobacillus</taxon>
    </lineage>
</organism>
<dbReference type="EMBL" id="PIOC01000010">
    <property type="protein sequence ID" value="RDW20076.1"/>
    <property type="molecule type" value="Genomic_DNA"/>
</dbReference>
<evidence type="ECO:0000256" key="1">
    <source>
        <dbReference type="SAM" id="MobiDB-lite"/>
    </source>
</evidence>
<feature type="compositionally biased region" description="Basic and acidic residues" evidence="1">
    <location>
        <begin position="1"/>
        <end position="21"/>
    </location>
</feature>
<evidence type="ECO:0000313" key="3">
    <source>
        <dbReference type="Proteomes" id="UP000257143"/>
    </source>
</evidence>
<comment type="caution">
    <text evidence="2">The sequence shown here is derived from an EMBL/GenBank/DDBJ whole genome shotgun (WGS) entry which is preliminary data.</text>
</comment>